<comment type="caution">
    <text evidence="2">The sequence shown here is derived from an EMBL/GenBank/DDBJ whole genome shotgun (WGS) entry which is preliminary data.</text>
</comment>
<dbReference type="Proteomes" id="UP000439903">
    <property type="component" value="Unassembled WGS sequence"/>
</dbReference>
<dbReference type="EMBL" id="WTPW01001405">
    <property type="protein sequence ID" value="KAF0437231.1"/>
    <property type="molecule type" value="Genomic_DNA"/>
</dbReference>
<accession>A0A8H4A5F0</accession>
<sequence length="78" mass="9099">MGLQHKAVFLDKDNKKNSENNCEDRSNNESDEFIDDGTSNALKTQLSDDFTRADKDKFITRADKDEFNHLDKQLFTQR</sequence>
<gene>
    <name evidence="2" type="ORF">F8M41_004462</name>
</gene>
<organism evidence="2 3">
    <name type="scientific">Gigaspora margarita</name>
    <dbReference type="NCBI Taxonomy" id="4874"/>
    <lineage>
        <taxon>Eukaryota</taxon>
        <taxon>Fungi</taxon>
        <taxon>Fungi incertae sedis</taxon>
        <taxon>Mucoromycota</taxon>
        <taxon>Glomeromycotina</taxon>
        <taxon>Glomeromycetes</taxon>
        <taxon>Diversisporales</taxon>
        <taxon>Gigasporaceae</taxon>
        <taxon>Gigaspora</taxon>
    </lineage>
</organism>
<evidence type="ECO:0000313" key="2">
    <source>
        <dbReference type="EMBL" id="KAF0437231.1"/>
    </source>
</evidence>
<evidence type="ECO:0000313" key="3">
    <source>
        <dbReference type="Proteomes" id="UP000439903"/>
    </source>
</evidence>
<dbReference type="AlphaFoldDB" id="A0A8H4A5F0"/>
<name>A0A8H4A5F0_GIGMA</name>
<evidence type="ECO:0000256" key="1">
    <source>
        <dbReference type="SAM" id="MobiDB-lite"/>
    </source>
</evidence>
<feature type="compositionally biased region" description="Basic and acidic residues" evidence="1">
    <location>
        <begin position="8"/>
        <end position="28"/>
    </location>
</feature>
<proteinExistence type="predicted"/>
<keyword evidence="3" id="KW-1185">Reference proteome</keyword>
<protein>
    <submittedName>
        <fullName evidence="2">Uncharacterized protein</fullName>
    </submittedName>
</protein>
<feature type="region of interest" description="Disordered" evidence="1">
    <location>
        <begin position="1"/>
        <end position="38"/>
    </location>
</feature>
<reference evidence="2 3" key="1">
    <citation type="journal article" date="2019" name="Environ. Microbiol.">
        <title>At the nexus of three kingdoms: the genome of the mycorrhizal fungus Gigaspora margarita provides insights into plant, endobacterial and fungal interactions.</title>
        <authorList>
            <person name="Venice F."/>
            <person name="Ghignone S."/>
            <person name="Salvioli di Fossalunga A."/>
            <person name="Amselem J."/>
            <person name="Novero M."/>
            <person name="Xianan X."/>
            <person name="Sedzielewska Toro K."/>
            <person name="Morin E."/>
            <person name="Lipzen A."/>
            <person name="Grigoriev I.V."/>
            <person name="Henrissat B."/>
            <person name="Martin F.M."/>
            <person name="Bonfante P."/>
        </authorList>
    </citation>
    <scope>NUCLEOTIDE SEQUENCE [LARGE SCALE GENOMIC DNA]</scope>
    <source>
        <strain evidence="2 3">BEG34</strain>
    </source>
</reference>